<evidence type="ECO:0000256" key="1">
    <source>
        <dbReference type="SAM" id="MobiDB-lite"/>
    </source>
</evidence>
<keyword evidence="3" id="KW-1185">Reference proteome</keyword>
<evidence type="ECO:0000313" key="3">
    <source>
        <dbReference type="Proteomes" id="UP000837857"/>
    </source>
</evidence>
<dbReference type="EMBL" id="OW152816">
    <property type="protein sequence ID" value="CAH2066325.1"/>
    <property type="molecule type" value="Genomic_DNA"/>
</dbReference>
<dbReference type="Proteomes" id="UP000837857">
    <property type="component" value="Chromosome 4"/>
</dbReference>
<proteinExistence type="predicted"/>
<accession>A0ABN8ITD4</accession>
<feature type="region of interest" description="Disordered" evidence="1">
    <location>
        <begin position="38"/>
        <end position="84"/>
    </location>
</feature>
<evidence type="ECO:0000313" key="2">
    <source>
        <dbReference type="EMBL" id="CAH2066325.1"/>
    </source>
</evidence>
<organism evidence="2 3">
    <name type="scientific">Iphiclides podalirius</name>
    <name type="common">scarce swallowtail</name>
    <dbReference type="NCBI Taxonomy" id="110791"/>
    <lineage>
        <taxon>Eukaryota</taxon>
        <taxon>Metazoa</taxon>
        <taxon>Ecdysozoa</taxon>
        <taxon>Arthropoda</taxon>
        <taxon>Hexapoda</taxon>
        <taxon>Insecta</taxon>
        <taxon>Pterygota</taxon>
        <taxon>Neoptera</taxon>
        <taxon>Endopterygota</taxon>
        <taxon>Lepidoptera</taxon>
        <taxon>Glossata</taxon>
        <taxon>Ditrysia</taxon>
        <taxon>Papilionoidea</taxon>
        <taxon>Papilionidae</taxon>
        <taxon>Papilioninae</taxon>
        <taxon>Iphiclides</taxon>
    </lineage>
</organism>
<feature type="non-terminal residue" evidence="2">
    <location>
        <position position="84"/>
    </location>
</feature>
<protein>
    <submittedName>
        <fullName evidence="2">Uncharacterized protein</fullName>
    </submittedName>
</protein>
<sequence length="84" mass="9203">MTDVSGVPRGLPSLHSIIAGANSKFNLRKLRIIAVTNGLRGRRGRGRRDEVRSLNVREPARAQGRSVHSPASRRTPLEPGGRRV</sequence>
<reference evidence="2" key="1">
    <citation type="submission" date="2022-03" db="EMBL/GenBank/DDBJ databases">
        <authorList>
            <person name="Martin H S."/>
        </authorList>
    </citation>
    <scope>NUCLEOTIDE SEQUENCE</scope>
</reference>
<gene>
    <name evidence="2" type="ORF">IPOD504_LOCUS13378</name>
</gene>
<name>A0ABN8ITD4_9NEOP</name>